<evidence type="ECO:0000256" key="8">
    <source>
        <dbReference type="ARBA" id="ARBA00032772"/>
    </source>
</evidence>
<keyword evidence="5" id="KW-0949">S-adenosyl-L-methionine</keyword>
<dbReference type="PROSITE" id="PS51562">
    <property type="entry name" value="RNA_CAP0_MT"/>
    <property type="match status" value="1"/>
</dbReference>
<dbReference type="InterPro" id="IPR039753">
    <property type="entry name" value="RG7MT1"/>
</dbReference>
<comment type="function">
    <text evidence="1">Responsible for methylating the 5'-cap structure of mRNAs.</text>
</comment>
<dbReference type="Pfam" id="PF03291">
    <property type="entry name" value="mRNA_G-N7_MeTrfase"/>
    <property type="match status" value="2"/>
</dbReference>
<feature type="compositionally biased region" description="Basic and acidic residues" evidence="12">
    <location>
        <begin position="150"/>
        <end position="180"/>
    </location>
</feature>
<evidence type="ECO:0000259" key="13">
    <source>
        <dbReference type="PROSITE" id="PS51562"/>
    </source>
</evidence>
<feature type="region of interest" description="Disordered" evidence="12">
    <location>
        <begin position="383"/>
        <end position="507"/>
    </location>
</feature>
<evidence type="ECO:0000313" key="14">
    <source>
        <dbReference type="EMBL" id="RMY74813.1"/>
    </source>
</evidence>
<organism evidence="14 15">
    <name type="scientific">Hortaea werneckii</name>
    <name type="common">Black yeast</name>
    <name type="synonym">Cladosporium werneckii</name>
    <dbReference type="NCBI Taxonomy" id="91943"/>
    <lineage>
        <taxon>Eukaryota</taxon>
        <taxon>Fungi</taxon>
        <taxon>Dikarya</taxon>
        <taxon>Ascomycota</taxon>
        <taxon>Pezizomycotina</taxon>
        <taxon>Dothideomycetes</taxon>
        <taxon>Dothideomycetidae</taxon>
        <taxon>Mycosphaerellales</taxon>
        <taxon>Teratosphaeriaceae</taxon>
        <taxon>Hortaea</taxon>
    </lineage>
</organism>
<evidence type="ECO:0000256" key="4">
    <source>
        <dbReference type="ARBA" id="ARBA00022679"/>
    </source>
</evidence>
<dbReference type="EMBL" id="QWIP01000068">
    <property type="protein sequence ID" value="RMY74813.1"/>
    <property type="molecule type" value="Genomic_DNA"/>
</dbReference>
<dbReference type="GO" id="GO:0005634">
    <property type="term" value="C:nucleus"/>
    <property type="evidence" value="ECO:0007669"/>
    <property type="project" value="TreeGrafter"/>
</dbReference>
<dbReference type="CDD" id="cd02440">
    <property type="entry name" value="AdoMet_MTases"/>
    <property type="match status" value="1"/>
</dbReference>
<keyword evidence="7" id="KW-0507">mRNA processing</keyword>
<gene>
    <name evidence="14" type="ORF">D0863_02986</name>
</gene>
<dbReference type="PANTHER" id="PTHR12189">
    <property type="entry name" value="MRNA GUANINE-7- METHYLTRANSFERASE"/>
    <property type="match status" value="1"/>
</dbReference>
<evidence type="ECO:0000256" key="9">
    <source>
        <dbReference type="ARBA" id="ARBA00033387"/>
    </source>
</evidence>
<dbReference type="Gene3D" id="3.40.50.150">
    <property type="entry name" value="Vaccinia Virus protein VP39"/>
    <property type="match status" value="1"/>
</dbReference>
<evidence type="ECO:0000256" key="7">
    <source>
        <dbReference type="ARBA" id="ARBA00023042"/>
    </source>
</evidence>
<evidence type="ECO:0000256" key="11">
    <source>
        <dbReference type="ARBA" id="ARBA00049739"/>
    </source>
</evidence>
<keyword evidence="6" id="KW-0694">RNA-binding</keyword>
<dbReference type="InterPro" id="IPR004971">
    <property type="entry name" value="mRNA_G-N7_MeTrfase_dom"/>
</dbReference>
<name>A0A3M7EE78_HORWE</name>
<dbReference type="InterPro" id="IPR029063">
    <property type="entry name" value="SAM-dependent_MTases_sf"/>
</dbReference>
<feature type="compositionally biased region" description="Low complexity" evidence="12">
    <location>
        <begin position="487"/>
        <end position="507"/>
    </location>
</feature>
<evidence type="ECO:0000313" key="15">
    <source>
        <dbReference type="Proteomes" id="UP000269276"/>
    </source>
</evidence>
<feature type="compositionally biased region" description="Acidic residues" evidence="12">
    <location>
        <begin position="122"/>
        <end position="133"/>
    </location>
</feature>
<keyword evidence="3" id="KW-0489">Methyltransferase</keyword>
<proteinExistence type="predicted"/>
<dbReference type="OrthoDB" id="10248867at2759"/>
<keyword evidence="4" id="KW-0808">Transferase</keyword>
<evidence type="ECO:0000256" key="2">
    <source>
        <dbReference type="ARBA" id="ARBA00011926"/>
    </source>
</evidence>
<dbReference type="EC" id="2.1.1.56" evidence="2"/>
<feature type="compositionally biased region" description="Low complexity" evidence="12">
    <location>
        <begin position="442"/>
        <end position="454"/>
    </location>
</feature>
<feature type="compositionally biased region" description="Polar residues" evidence="12">
    <location>
        <begin position="383"/>
        <end position="392"/>
    </location>
</feature>
<sequence length="646" mass="71425">MVLFEREGGTSTGRAGRGLAHREADGVPGELDAFTCTTSSSQLLHKLQCSRCCCCCPIFYTVVSTGNIDIVMAGDDLPSNVTAPRPIQKRKRPQDNAARANKSARTSTPNAYARRTPPPEPEPIDPEQDDNDGDQSPPRKLKRPGAGARMAREQRQAAEAVRHRREEDQRRQAQEERQRSGADLVAEHYNAVPQLGREWRKTDSQIKGLRNLNNWIKSTLIQKFARPEIIPQHGYLVLDMACGKGGDLGKWSKASPPPGLYVGCDIADVSIEQARGRWAETRRKVMDAEFYVQDTFGRPLFEVPIVRQVGFNPNCGPGNGIIQGGMPTGGFDVVSMMFALHYSFEREDLARGMLKNVAGALKKGGRFIGCMPNSDVISATVKRSLQAETPGTTPARKSATPARAAEGDAKDKEDEEEDDWDPEKPADADEDDDWDPEKPSEPQQTTNDTPSNPNNDEEDDDWDPEKPSEPTPPNQAPQDPSSSNNNAPATDPSASTTPAATDSFTAAPPLEWGNSLYKVSFPRHQPLPNRPLPRDGTFRPPYGWKYFYHLAEAVNAPEYVVPWEGFRALAEEYGLELMYRKGFREVLGEVHDVEPGVPVDRSLTELAERMGVLSRDRSAGRDGGLLVSEEEMEAAGFYHAFCFYKT</sequence>
<feature type="domain" description="MRNA cap 0 methyltransferase" evidence="13">
    <location>
        <begin position="204"/>
        <end position="646"/>
    </location>
</feature>
<protein>
    <recommendedName>
        <fullName evidence="11">mRNA cap guanine-N(7) methyltransferase</fullName>
        <ecNumber evidence="2">2.1.1.56</ecNumber>
    </recommendedName>
    <alternativeName>
        <fullName evidence="8">mRNA (guanine-N(7))-methyltransferase</fullName>
    </alternativeName>
    <alternativeName>
        <fullName evidence="9">mRNA cap methyltransferase</fullName>
    </alternativeName>
</protein>
<dbReference type="GO" id="GO:0003723">
    <property type="term" value="F:RNA binding"/>
    <property type="evidence" value="ECO:0007669"/>
    <property type="project" value="UniProtKB-KW"/>
</dbReference>
<comment type="caution">
    <text evidence="14">The sequence shown here is derived from an EMBL/GenBank/DDBJ whole genome shotgun (WGS) entry which is preliminary data.</text>
</comment>
<dbReference type="GO" id="GO:0004482">
    <property type="term" value="F:mRNA 5'-cap (guanine-N7-)-methyltransferase activity"/>
    <property type="evidence" value="ECO:0007669"/>
    <property type="project" value="UniProtKB-EC"/>
</dbReference>
<comment type="catalytic activity">
    <reaction evidence="10">
        <text>a 5'-end (5'-triphosphoguanosine)-ribonucleoside in mRNA + S-adenosyl-L-methionine = a 5'-end (N(7)-methyl 5'-triphosphoguanosine)-ribonucleoside in mRNA + S-adenosyl-L-homocysteine</text>
        <dbReference type="Rhea" id="RHEA:67008"/>
        <dbReference type="Rhea" id="RHEA-COMP:17166"/>
        <dbReference type="Rhea" id="RHEA-COMP:17167"/>
        <dbReference type="ChEBI" id="CHEBI:57856"/>
        <dbReference type="ChEBI" id="CHEBI:59789"/>
        <dbReference type="ChEBI" id="CHEBI:156461"/>
        <dbReference type="ChEBI" id="CHEBI:167617"/>
        <dbReference type="EC" id="2.1.1.56"/>
    </reaction>
</comment>
<keyword evidence="7" id="KW-0506">mRNA capping</keyword>
<evidence type="ECO:0000256" key="1">
    <source>
        <dbReference type="ARBA" id="ARBA00003378"/>
    </source>
</evidence>
<evidence type="ECO:0000256" key="5">
    <source>
        <dbReference type="ARBA" id="ARBA00022691"/>
    </source>
</evidence>
<dbReference type="VEuPathDB" id="FungiDB:BTJ68_06123"/>
<evidence type="ECO:0000256" key="12">
    <source>
        <dbReference type="SAM" id="MobiDB-lite"/>
    </source>
</evidence>
<feature type="region of interest" description="Disordered" evidence="12">
    <location>
        <begin position="75"/>
        <end position="183"/>
    </location>
</feature>
<feature type="compositionally biased region" description="Polar residues" evidence="12">
    <location>
        <begin position="476"/>
        <end position="486"/>
    </location>
</feature>
<dbReference type="AlphaFoldDB" id="A0A3M7EE78"/>
<feature type="region of interest" description="Disordered" evidence="12">
    <location>
        <begin position="1"/>
        <end position="20"/>
    </location>
</feature>
<dbReference type="Proteomes" id="UP000269276">
    <property type="component" value="Unassembled WGS sequence"/>
</dbReference>
<dbReference type="PANTHER" id="PTHR12189:SF2">
    <property type="entry name" value="MRNA CAP GUANINE-N7 METHYLTRANSFERASE"/>
    <property type="match status" value="1"/>
</dbReference>
<evidence type="ECO:0000256" key="3">
    <source>
        <dbReference type="ARBA" id="ARBA00022603"/>
    </source>
</evidence>
<dbReference type="SUPFAM" id="SSF53335">
    <property type="entry name" value="S-adenosyl-L-methionine-dependent methyltransferases"/>
    <property type="match status" value="1"/>
</dbReference>
<accession>A0A3M7EE78</accession>
<evidence type="ECO:0000256" key="10">
    <source>
        <dbReference type="ARBA" id="ARBA00044712"/>
    </source>
</evidence>
<reference evidence="14 15" key="1">
    <citation type="journal article" date="2018" name="BMC Genomics">
        <title>Genomic evidence for intraspecific hybridization in a clonal and extremely halotolerant yeast.</title>
        <authorList>
            <person name="Gostincar C."/>
            <person name="Stajich J.E."/>
            <person name="Zupancic J."/>
            <person name="Zalar P."/>
            <person name="Gunde-Cimerman N."/>
        </authorList>
    </citation>
    <scope>NUCLEOTIDE SEQUENCE [LARGE SCALE GENOMIC DNA]</scope>
    <source>
        <strain evidence="14 15">EXF-2682</strain>
    </source>
</reference>
<evidence type="ECO:0000256" key="6">
    <source>
        <dbReference type="ARBA" id="ARBA00022884"/>
    </source>
</evidence>